<dbReference type="VEuPathDB" id="FungiDB:BO70DRAFT_6826"/>
<name>A0A317X2A0_9EURO</name>
<keyword evidence="1" id="KW-0812">Transmembrane</keyword>
<dbReference type="EMBL" id="MSFL01000001">
    <property type="protein sequence ID" value="PWY92271.1"/>
    <property type="molecule type" value="Genomic_DNA"/>
</dbReference>
<dbReference type="RefSeq" id="XP_025404010.1">
    <property type="nucleotide sequence ID" value="XM_025548644.1"/>
</dbReference>
<gene>
    <name evidence="2" type="ORF">BO70DRAFT_6826</name>
</gene>
<proteinExistence type="predicted"/>
<keyword evidence="3" id="KW-1185">Reference proteome</keyword>
<keyword evidence="1" id="KW-0472">Membrane</keyword>
<feature type="transmembrane region" description="Helical" evidence="1">
    <location>
        <begin position="28"/>
        <end position="51"/>
    </location>
</feature>
<evidence type="ECO:0000313" key="3">
    <source>
        <dbReference type="Proteomes" id="UP000247233"/>
    </source>
</evidence>
<evidence type="ECO:0000313" key="2">
    <source>
        <dbReference type="EMBL" id="PWY92271.1"/>
    </source>
</evidence>
<dbReference type="AlphaFoldDB" id="A0A317X2A0"/>
<comment type="caution">
    <text evidence="2">The sequence shown here is derived from an EMBL/GenBank/DDBJ whole genome shotgun (WGS) entry which is preliminary data.</text>
</comment>
<evidence type="ECO:0000256" key="1">
    <source>
        <dbReference type="SAM" id="Phobius"/>
    </source>
</evidence>
<organism evidence="2 3">
    <name type="scientific">Aspergillus heteromorphus CBS 117.55</name>
    <dbReference type="NCBI Taxonomy" id="1448321"/>
    <lineage>
        <taxon>Eukaryota</taxon>
        <taxon>Fungi</taxon>
        <taxon>Dikarya</taxon>
        <taxon>Ascomycota</taxon>
        <taxon>Pezizomycotina</taxon>
        <taxon>Eurotiomycetes</taxon>
        <taxon>Eurotiomycetidae</taxon>
        <taxon>Eurotiales</taxon>
        <taxon>Aspergillaceae</taxon>
        <taxon>Aspergillus</taxon>
        <taxon>Aspergillus subgen. Circumdati</taxon>
    </lineage>
</organism>
<accession>A0A317X2A0</accession>
<keyword evidence="1" id="KW-1133">Transmembrane helix</keyword>
<dbReference type="GeneID" id="37070881"/>
<dbReference type="Proteomes" id="UP000247233">
    <property type="component" value="Unassembled WGS sequence"/>
</dbReference>
<protein>
    <submittedName>
        <fullName evidence="2">Uncharacterized protein</fullName>
    </submittedName>
</protein>
<sequence>MSLMFTSNHVIRSTTKGVGMRVNDSVSFLLLIGLSLVSGGLEVAGVAIDMWSMYVYRVTLRSPKTNPTNHSSIFSRFEITPVAGLLRSSPIVQ</sequence>
<reference evidence="2 3" key="1">
    <citation type="submission" date="2016-12" db="EMBL/GenBank/DDBJ databases">
        <title>The genomes of Aspergillus section Nigri reveals drivers in fungal speciation.</title>
        <authorList>
            <consortium name="DOE Joint Genome Institute"/>
            <person name="Vesth T.C."/>
            <person name="Nybo J."/>
            <person name="Theobald S."/>
            <person name="Brandl J."/>
            <person name="Frisvad J.C."/>
            <person name="Nielsen K.F."/>
            <person name="Lyhne E.K."/>
            <person name="Kogle M.E."/>
            <person name="Kuo A."/>
            <person name="Riley R."/>
            <person name="Clum A."/>
            <person name="Nolan M."/>
            <person name="Lipzen A."/>
            <person name="Salamov A."/>
            <person name="Henrissat B."/>
            <person name="Wiebenga A."/>
            <person name="De Vries R.P."/>
            <person name="Grigoriev I.V."/>
            <person name="Mortensen U.H."/>
            <person name="Andersen M.R."/>
            <person name="Baker S.E."/>
        </authorList>
    </citation>
    <scope>NUCLEOTIDE SEQUENCE [LARGE SCALE GENOMIC DNA]</scope>
    <source>
        <strain evidence="2 3">CBS 117.55</strain>
    </source>
</reference>